<sequence length="352" mass="39487">MAACSPPRCGRQAHGFTRGPRLERRSFADRVYTPRIAKKNRILCTKLFPGRARLLRRRPHPLRRAREPQRLRLHELPCSLRERRVLRRPRLPSSRLRLEPRALRRLVRRAPRRERHHTRLALSLPARLRAQRGALVVEHRALGPQLLARAVRLALARLHVREVVRLVARRGRGLHGGGVGARGRARGLPQVHGRLERRLRGRLLRGRPRAPGGLGGGLRDEALLAEALHVLLAEDAREDAVLQERYGAHGVARVRRGGRGDAAAARVAAVRRRVRGGLGLAQGLECQRVARRRGLADGELEDLVGGEPRFRVPGDDLAHDFEAFAQGHLVLGERRQPGVRHSCGVLARQCRG</sequence>
<organism evidence="1 2">
    <name type="scientific">Mycena rosella</name>
    <name type="common">Pink bonnet</name>
    <name type="synonym">Agaricus rosellus</name>
    <dbReference type="NCBI Taxonomy" id="1033263"/>
    <lineage>
        <taxon>Eukaryota</taxon>
        <taxon>Fungi</taxon>
        <taxon>Dikarya</taxon>
        <taxon>Basidiomycota</taxon>
        <taxon>Agaricomycotina</taxon>
        <taxon>Agaricomycetes</taxon>
        <taxon>Agaricomycetidae</taxon>
        <taxon>Agaricales</taxon>
        <taxon>Marasmiineae</taxon>
        <taxon>Mycenaceae</taxon>
        <taxon>Mycena</taxon>
    </lineage>
</organism>
<protein>
    <submittedName>
        <fullName evidence="1">Uncharacterized protein</fullName>
    </submittedName>
</protein>
<gene>
    <name evidence="1" type="ORF">B0H17DRAFT_1050476</name>
</gene>
<reference evidence="1" key="1">
    <citation type="submission" date="2023-03" db="EMBL/GenBank/DDBJ databases">
        <title>Massive genome expansion in bonnet fungi (Mycena s.s.) driven by repeated elements and novel gene families across ecological guilds.</title>
        <authorList>
            <consortium name="Lawrence Berkeley National Laboratory"/>
            <person name="Harder C.B."/>
            <person name="Miyauchi S."/>
            <person name="Viragh M."/>
            <person name="Kuo A."/>
            <person name="Thoen E."/>
            <person name="Andreopoulos B."/>
            <person name="Lu D."/>
            <person name="Skrede I."/>
            <person name="Drula E."/>
            <person name="Henrissat B."/>
            <person name="Morin E."/>
            <person name="Kohler A."/>
            <person name="Barry K."/>
            <person name="LaButti K."/>
            <person name="Morin E."/>
            <person name="Salamov A."/>
            <person name="Lipzen A."/>
            <person name="Mereny Z."/>
            <person name="Hegedus B."/>
            <person name="Baldrian P."/>
            <person name="Stursova M."/>
            <person name="Weitz H."/>
            <person name="Taylor A."/>
            <person name="Grigoriev I.V."/>
            <person name="Nagy L.G."/>
            <person name="Martin F."/>
            <person name="Kauserud H."/>
        </authorList>
    </citation>
    <scope>NUCLEOTIDE SEQUENCE</scope>
    <source>
        <strain evidence="1">CBHHK067</strain>
    </source>
</reference>
<dbReference type="AlphaFoldDB" id="A0AAD7DTF9"/>
<keyword evidence="2" id="KW-1185">Reference proteome</keyword>
<dbReference type="Proteomes" id="UP001221757">
    <property type="component" value="Unassembled WGS sequence"/>
</dbReference>
<dbReference type="EMBL" id="JARKIE010000025">
    <property type="protein sequence ID" value="KAJ7698706.1"/>
    <property type="molecule type" value="Genomic_DNA"/>
</dbReference>
<evidence type="ECO:0000313" key="1">
    <source>
        <dbReference type="EMBL" id="KAJ7698706.1"/>
    </source>
</evidence>
<accession>A0AAD7DTF9</accession>
<comment type="caution">
    <text evidence="1">The sequence shown here is derived from an EMBL/GenBank/DDBJ whole genome shotgun (WGS) entry which is preliminary data.</text>
</comment>
<name>A0AAD7DTF9_MYCRO</name>
<proteinExistence type="predicted"/>
<evidence type="ECO:0000313" key="2">
    <source>
        <dbReference type="Proteomes" id="UP001221757"/>
    </source>
</evidence>